<protein>
    <submittedName>
        <fullName evidence="4">Uncharacterized protein</fullName>
    </submittedName>
</protein>
<evidence type="ECO:0000313" key="3">
    <source>
        <dbReference type="Proteomes" id="UP000887574"/>
    </source>
</evidence>
<reference evidence="4" key="1">
    <citation type="submission" date="2022-11" db="UniProtKB">
        <authorList>
            <consortium name="WormBaseParasite"/>
        </authorList>
    </citation>
    <scope>IDENTIFICATION</scope>
</reference>
<evidence type="ECO:0000256" key="2">
    <source>
        <dbReference type="SAM" id="Phobius"/>
    </source>
</evidence>
<keyword evidence="2" id="KW-1133">Transmembrane helix</keyword>
<dbReference type="WBParaSite" id="jg18313.1">
    <property type="protein sequence ID" value="jg18313.1"/>
    <property type="gene ID" value="jg18313"/>
</dbReference>
<keyword evidence="2" id="KW-0812">Transmembrane</keyword>
<evidence type="ECO:0000313" key="4">
    <source>
        <dbReference type="WBParaSite" id="jg18313.1"/>
    </source>
</evidence>
<keyword evidence="2" id="KW-0472">Membrane</keyword>
<keyword evidence="3" id="KW-1185">Reference proteome</keyword>
<sequence>MMERGVNSTTVRPNRNCAKVGARIQRLQNIEGDLNTGKRGIEDYEEVLKQHAKSLEQDKVDAQIHKWSGRTPIEKLLLAQGMGINRKKNQSANFKNILIACLLESMSIDDRRTEIFEHHRFGELNAQTQQVIEKTEVKIALAQLTSIKKPIKKLLYIQGSGFHFKKNILHHLISDFSAAELKRVVKHRKWESLSILMVMLSVFLMALFALTLSEIAYNRQRDENFFRLRWAELKHRLGYGDNAYDYYHRANAVHSANRYFSLSKNKEMAEALIQQASESSSTTTSLISFTSEPVVAIDSFPPKPSSFEQQQQQGEGMIRDARLQFLKTILQKIKQHAEDMGFDGTMQVSVIEMEPQTDEQFSPFGGKHLNQQHQIPRDSSSNNQQQQAPKSDSFMDGFGEYHQPTFMQNNQAKCIITSGRSVFMRNLKLMMFARGFARSAKMQEQRSTSTKFELKCQVADRPHKAAFGVQSKARKTREQFEGGGRDTRIRGALI</sequence>
<proteinExistence type="predicted"/>
<feature type="compositionally biased region" description="Polar residues" evidence="1">
    <location>
        <begin position="369"/>
        <end position="390"/>
    </location>
</feature>
<name>A0A915DC44_9BILA</name>
<organism evidence="3 4">
    <name type="scientific">Ditylenchus dipsaci</name>
    <dbReference type="NCBI Taxonomy" id="166011"/>
    <lineage>
        <taxon>Eukaryota</taxon>
        <taxon>Metazoa</taxon>
        <taxon>Ecdysozoa</taxon>
        <taxon>Nematoda</taxon>
        <taxon>Chromadorea</taxon>
        <taxon>Rhabditida</taxon>
        <taxon>Tylenchina</taxon>
        <taxon>Tylenchomorpha</taxon>
        <taxon>Sphaerularioidea</taxon>
        <taxon>Anguinidae</taxon>
        <taxon>Anguininae</taxon>
        <taxon>Ditylenchus</taxon>
    </lineage>
</organism>
<dbReference type="Proteomes" id="UP000887574">
    <property type="component" value="Unplaced"/>
</dbReference>
<evidence type="ECO:0000256" key="1">
    <source>
        <dbReference type="SAM" id="MobiDB-lite"/>
    </source>
</evidence>
<feature type="transmembrane region" description="Helical" evidence="2">
    <location>
        <begin position="192"/>
        <end position="212"/>
    </location>
</feature>
<dbReference type="AlphaFoldDB" id="A0A915DC44"/>
<feature type="region of interest" description="Disordered" evidence="1">
    <location>
        <begin position="358"/>
        <end position="399"/>
    </location>
</feature>
<accession>A0A915DC44</accession>